<dbReference type="CDD" id="cd04730">
    <property type="entry name" value="NPD_like"/>
    <property type="match status" value="1"/>
</dbReference>
<proteinExistence type="inferred from homology"/>
<evidence type="ECO:0000313" key="12">
    <source>
        <dbReference type="EMBL" id="RJG18550.1"/>
    </source>
</evidence>
<dbReference type="GO" id="GO:0009636">
    <property type="term" value="P:response to toxic substance"/>
    <property type="evidence" value="ECO:0007669"/>
    <property type="project" value="UniProtKB-KW"/>
</dbReference>
<dbReference type="AlphaFoldDB" id="A0A418XZV0"/>
<organism evidence="12 13">
    <name type="scientific">Alcanivorax profundi</name>
    <dbReference type="NCBI Taxonomy" id="2338368"/>
    <lineage>
        <taxon>Bacteria</taxon>
        <taxon>Pseudomonadati</taxon>
        <taxon>Pseudomonadota</taxon>
        <taxon>Gammaproteobacteria</taxon>
        <taxon>Oceanospirillales</taxon>
        <taxon>Alcanivoracaceae</taxon>
        <taxon>Alcanivorax</taxon>
    </lineage>
</organism>
<dbReference type="OrthoDB" id="9778912at2"/>
<dbReference type="GO" id="GO:0000166">
    <property type="term" value="F:nucleotide binding"/>
    <property type="evidence" value="ECO:0007669"/>
    <property type="project" value="UniProtKB-KW"/>
</dbReference>
<keyword evidence="8 12" id="KW-0503">Monooxygenase</keyword>
<evidence type="ECO:0000256" key="1">
    <source>
        <dbReference type="ARBA" id="ARBA00001917"/>
    </source>
</evidence>
<keyword evidence="4" id="KW-0285">Flavoprotein</keyword>
<evidence type="ECO:0000256" key="6">
    <source>
        <dbReference type="ARBA" id="ARBA00022741"/>
    </source>
</evidence>
<dbReference type="InterPro" id="IPR004136">
    <property type="entry name" value="NMO"/>
</dbReference>
<name>A0A418XZV0_9GAMM</name>
<keyword evidence="5" id="KW-0288">FMN</keyword>
<dbReference type="RefSeq" id="WP_119917904.1">
    <property type="nucleotide sequence ID" value="NZ_QYYA01000002.1"/>
</dbReference>
<dbReference type="Pfam" id="PF03060">
    <property type="entry name" value="NMO"/>
    <property type="match status" value="1"/>
</dbReference>
<comment type="caution">
    <text evidence="12">The sequence shown here is derived from an EMBL/GenBank/DDBJ whole genome shotgun (WGS) entry which is preliminary data.</text>
</comment>
<dbReference type="PANTHER" id="PTHR42747:SF3">
    <property type="entry name" value="NITRONATE MONOOXYGENASE-RELATED"/>
    <property type="match status" value="1"/>
</dbReference>
<dbReference type="Proteomes" id="UP000283734">
    <property type="component" value="Unassembled WGS sequence"/>
</dbReference>
<dbReference type="Gene3D" id="3.20.20.70">
    <property type="entry name" value="Aldolase class I"/>
    <property type="match status" value="1"/>
</dbReference>
<evidence type="ECO:0000256" key="5">
    <source>
        <dbReference type="ARBA" id="ARBA00022643"/>
    </source>
</evidence>
<accession>A0A418XZV0</accession>
<evidence type="ECO:0000256" key="2">
    <source>
        <dbReference type="ARBA" id="ARBA00009881"/>
    </source>
</evidence>
<keyword evidence="7" id="KW-0560">Oxidoreductase</keyword>
<reference evidence="12 13" key="1">
    <citation type="submission" date="2018-09" db="EMBL/GenBank/DDBJ databases">
        <title>Alcanivorax profundi sp. nov., isolated from 1000 m-depth seawater of the Mariana Trench.</title>
        <authorList>
            <person name="Liu J."/>
        </authorList>
    </citation>
    <scope>NUCLEOTIDE SEQUENCE [LARGE SCALE GENOMIC DNA]</scope>
    <source>
        <strain evidence="12 13">MTEO17</strain>
    </source>
</reference>
<sequence length="345" mass="35958">MPCFTGTHLPLIQAPMAGVQDWRLAAAVSEAGGLGSLPAGMLSAAQLEEQLGALAQATRRPWGVNFFCHSAPDNDPQGEARWASALGPLYQTYDVNPADIPTGPSRKPFDADAASLIEQFRPAVVSFHYGLPAEGLLEQVKACGAQVISSATTVEEALWLQHHGADAIIAQGLEAGGHRGHFLSDDLTRQQGTLALVPQVREAVTVPVIAAGGIATPQGVSAAFSLGADAVQVGTAYLLCPEATTKPVHRAWLQSDRARHTALTTAFSGRPARGMVNRLMEELGHFPPQAPAFPLAGNAIGPLRAATEAAGSGDCSPLWAGQSASLCREESAAVITRWLANGCPT</sequence>
<evidence type="ECO:0000313" key="13">
    <source>
        <dbReference type="Proteomes" id="UP000283734"/>
    </source>
</evidence>
<keyword evidence="13" id="KW-1185">Reference proteome</keyword>
<evidence type="ECO:0000256" key="8">
    <source>
        <dbReference type="ARBA" id="ARBA00023033"/>
    </source>
</evidence>
<comment type="cofactor">
    <cofactor evidence="1">
        <name>FMN</name>
        <dbReference type="ChEBI" id="CHEBI:58210"/>
    </cofactor>
</comment>
<keyword evidence="6" id="KW-0547">Nucleotide-binding</keyword>
<dbReference type="EMBL" id="QYYA01000002">
    <property type="protein sequence ID" value="RJG18550.1"/>
    <property type="molecule type" value="Genomic_DNA"/>
</dbReference>
<evidence type="ECO:0000256" key="11">
    <source>
        <dbReference type="ARBA" id="ARBA00067136"/>
    </source>
</evidence>
<dbReference type="InterPro" id="IPR013785">
    <property type="entry name" value="Aldolase_TIM"/>
</dbReference>
<dbReference type="SUPFAM" id="SSF51412">
    <property type="entry name" value="Inosine monophosphate dehydrogenase (IMPDH)"/>
    <property type="match status" value="1"/>
</dbReference>
<dbReference type="PANTHER" id="PTHR42747">
    <property type="entry name" value="NITRONATE MONOOXYGENASE-RELATED"/>
    <property type="match status" value="1"/>
</dbReference>
<evidence type="ECO:0000256" key="7">
    <source>
        <dbReference type="ARBA" id="ARBA00023002"/>
    </source>
</evidence>
<comment type="similarity">
    <text evidence="2">Belongs to the nitronate monooxygenase family. NMO class I subfamily.</text>
</comment>
<comment type="catalytic activity">
    <reaction evidence="10">
        <text>3 propionate 3-nitronate + 3 O2 + H2O = 3 3-oxopropanoate + 2 nitrate + nitrite + H2O2 + 3 H(+)</text>
        <dbReference type="Rhea" id="RHEA:57332"/>
        <dbReference type="ChEBI" id="CHEBI:15377"/>
        <dbReference type="ChEBI" id="CHEBI:15378"/>
        <dbReference type="ChEBI" id="CHEBI:15379"/>
        <dbReference type="ChEBI" id="CHEBI:16240"/>
        <dbReference type="ChEBI" id="CHEBI:16301"/>
        <dbReference type="ChEBI" id="CHEBI:17632"/>
        <dbReference type="ChEBI" id="CHEBI:33190"/>
        <dbReference type="ChEBI" id="CHEBI:136067"/>
    </reaction>
</comment>
<evidence type="ECO:0000256" key="9">
    <source>
        <dbReference type="ARBA" id="ARBA00031155"/>
    </source>
</evidence>
<dbReference type="GO" id="GO:0018580">
    <property type="term" value="F:nitronate monooxygenase activity"/>
    <property type="evidence" value="ECO:0007669"/>
    <property type="project" value="InterPro"/>
</dbReference>
<dbReference type="FunFam" id="3.20.20.70:FF:000154">
    <property type="entry name" value="Probable nitronate monooxygenase"/>
    <property type="match status" value="1"/>
</dbReference>
<evidence type="ECO:0000256" key="10">
    <source>
        <dbReference type="ARBA" id="ARBA00049401"/>
    </source>
</evidence>
<gene>
    <name evidence="12" type="ORF">D4A39_08775</name>
</gene>
<keyword evidence="3" id="KW-0216">Detoxification</keyword>
<evidence type="ECO:0000256" key="4">
    <source>
        <dbReference type="ARBA" id="ARBA00022630"/>
    </source>
</evidence>
<protein>
    <recommendedName>
        <fullName evidence="11">Nitronate monooxygenase</fullName>
    </recommendedName>
    <alternativeName>
        <fullName evidence="9">Propionate 3-nitronate monooxygenase</fullName>
    </alternativeName>
</protein>
<evidence type="ECO:0000256" key="3">
    <source>
        <dbReference type="ARBA" id="ARBA00022575"/>
    </source>
</evidence>